<feature type="compositionally biased region" description="Basic and acidic residues" evidence="7">
    <location>
        <begin position="625"/>
        <end position="636"/>
    </location>
</feature>
<proteinExistence type="predicted"/>
<evidence type="ECO:0000259" key="8">
    <source>
        <dbReference type="PROSITE" id="PS50048"/>
    </source>
</evidence>
<keyword evidence="5" id="KW-0804">Transcription</keyword>
<dbReference type="PROSITE" id="PS00463">
    <property type="entry name" value="ZN2_CY6_FUNGAL_1"/>
    <property type="match status" value="1"/>
</dbReference>
<dbReference type="InterPro" id="IPR036864">
    <property type="entry name" value="Zn2-C6_fun-type_DNA-bd_sf"/>
</dbReference>
<keyword evidence="3" id="KW-0805">Transcription regulation</keyword>
<gene>
    <name evidence="9" type="ORF">TCE0_017f04024</name>
</gene>
<feature type="region of interest" description="Disordered" evidence="7">
    <location>
        <begin position="100"/>
        <end position="133"/>
    </location>
</feature>
<dbReference type="SUPFAM" id="SSF57701">
    <property type="entry name" value="Zn2/Cys6 DNA-binding domain"/>
    <property type="match status" value="1"/>
</dbReference>
<dbReference type="GO" id="GO:0003677">
    <property type="term" value="F:DNA binding"/>
    <property type="evidence" value="ECO:0007669"/>
    <property type="project" value="UniProtKB-KW"/>
</dbReference>
<accession>A0A6V8H3K4</accession>
<keyword evidence="4" id="KW-0238">DNA-binding</keyword>
<dbReference type="EMBL" id="DF933813">
    <property type="protein sequence ID" value="GAM35580.1"/>
    <property type="molecule type" value="Genomic_DNA"/>
</dbReference>
<organism evidence="9 10">
    <name type="scientific">Talaromyces pinophilus</name>
    <name type="common">Penicillium pinophilum</name>
    <dbReference type="NCBI Taxonomy" id="128442"/>
    <lineage>
        <taxon>Eukaryota</taxon>
        <taxon>Fungi</taxon>
        <taxon>Dikarya</taxon>
        <taxon>Ascomycota</taxon>
        <taxon>Pezizomycotina</taxon>
        <taxon>Eurotiomycetes</taxon>
        <taxon>Eurotiomycetidae</taxon>
        <taxon>Eurotiales</taxon>
        <taxon>Trichocomaceae</taxon>
        <taxon>Talaromyces</taxon>
        <taxon>Talaromyces sect. Talaromyces</taxon>
    </lineage>
</organism>
<dbReference type="Pfam" id="PF00172">
    <property type="entry name" value="Zn_clus"/>
    <property type="match status" value="1"/>
</dbReference>
<name>A0A6V8H3K4_TALPI</name>
<evidence type="ECO:0000256" key="5">
    <source>
        <dbReference type="ARBA" id="ARBA00023163"/>
    </source>
</evidence>
<keyword evidence="10" id="KW-1185">Reference proteome</keyword>
<dbReference type="PANTHER" id="PTHR31001">
    <property type="entry name" value="UNCHARACTERIZED TRANSCRIPTIONAL REGULATORY PROTEIN"/>
    <property type="match status" value="1"/>
</dbReference>
<dbReference type="Proteomes" id="UP000053095">
    <property type="component" value="Unassembled WGS sequence"/>
</dbReference>
<evidence type="ECO:0000256" key="6">
    <source>
        <dbReference type="ARBA" id="ARBA00023242"/>
    </source>
</evidence>
<reference evidence="10" key="1">
    <citation type="journal article" date="2015" name="Genome Announc.">
        <title>Draft genome sequence of Talaromyces cellulolyticus strain Y-94, a source of lignocellulosic biomass-degrading enzymes.</title>
        <authorList>
            <person name="Fujii T."/>
            <person name="Koike H."/>
            <person name="Sawayama S."/>
            <person name="Yano S."/>
            <person name="Inoue H."/>
        </authorList>
    </citation>
    <scope>NUCLEOTIDE SEQUENCE [LARGE SCALE GENOMIC DNA]</scope>
    <source>
        <strain evidence="10">Y-94</strain>
    </source>
</reference>
<dbReference type="Pfam" id="PF04082">
    <property type="entry name" value="Fungal_trans"/>
    <property type="match status" value="1"/>
</dbReference>
<sequence length="692" mass="78445">MAAANEQTRSRLVPIAPAPVGENGANHDSTQTVMSFSCQTCAKRKVKCDKMTPICSSCRKTKLDCLYQTPLPRSRKRKLCDDDFERLLRYERILHQHGLLDAEPSPPVGETPPEDPISLQWNEPGESGSGKLLANQGKSRYIDSRFWRNFGDHEIQGMLEGEPQEDYDGGINGSITDPLTGAFMGSQQDLLQYHPTHTEAMFMWELYIDRVEPLGKILHVPSTAEMLARASKEPEKASRTDECLLFAIYHFSVFSMTEDECITQLGKPRATLLERYHFATRQALVNASFLKTTQLSILQALVIFLIPSAYSYDSNTYWILTGVAVRIAQRIGLHRDGEILGLPPFEVQMRRRLFYRLLPLDANAGQMSGVGLSILSLAWDTKEPLNIDDDQIWPGMTEAPKEKKGASEMIFCLSRASVGKYFAKAGRPSNGSGSHFRDYQEAELVINKAETEVEETFIRYCDVINPLHFLIICSIRSGITAMRLRIRLPRIRNQTATDEEKRNTFQLARKILDTDSAVCANASLTKYRWHTRPLFLWGTWDSLVVVLTTLWRNGNILSAPEVDEVWKCLESIFYNHDELLELKRALYLAFGRLTLKAWDTHPPSTSVQEPSFITTLRFLQKEFSRNPTKEKTRSVDTEDIDANSTPILDPLSANDANPSVNGRVENAGIDFSLDFNLEEPDWSFWDQLLQTS</sequence>
<dbReference type="GO" id="GO:0005634">
    <property type="term" value="C:nucleus"/>
    <property type="evidence" value="ECO:0007669"/>
    <property type="project" value="UniProtKB-SubCell"/>
</dbReference>
<feature type="region of interest" description="Disordered" evidence="7">
    <location>
        <begin position="625"/>
        <end position="648"/>
    </location>
</feature>
<dbReference type="CDD" id="cd00067">
    <property type="entry name" value="GAL4"/>
    <property type="match status" value="1"/>
</dbReference>
<dbReference type="CDD" id="cd12148">
    <property type="entry name" value="fungal_TF_MHR"/>
    <property type="match status" value="1"/>
</dbReference>
<dbReference type="PANTHER" id="PTHR31001:SF85">
    <property type="entry name" value="ZN(II)2CYS6 TRANSCRIPTION FACTOR (EUROFUNG)"/>
    <property type="match status" value="1"/>
</dbReference>
<comment type="subcellular location">
    <subcellularLocation>
        <location evidence="1">Nucleus</location>
    </subcellularLocation>
</comment>
<evidence type="ECO:0000256" key="1">
    <source>
        <dbReference type="ARBA" id="ARBA00004123"/>
    </source>
</evidence>
<dbReference type="Gene3D" id="4.10.240.10">
    <property type="entry name" value="Zn(2)-C6 fungal-type DNA-binding domain"/>
    <property type="match status" value="1"/>
</dbReference>
<evidence type="ECO:0000256" key="3">
    <source>
        <dbReference type="ARBA" id="ARBA00023015"/>
    </source>
</evidence>
<comment type="caution">
    <text evidence="9">The sequence shown here is derived from an EMBL/GenBank/DDBJ whole genome shotgun (WGS) entry which is preliminary data.</text>
</comment>
<dbReference type="InterPro" id="IPR050613">
    <property type="entry name" value="Sec_Metabolite_Reg"/>
</dbReference>
<dbReference type="InterPro" id="IPR007219">
    <property type="entry name" value="XnlR_reg_dom"/>
</dbReference>
<dbReference type="GO" id="GO:0000981">
    <property type="term" value="F:DNA-binding transcription factor activity, RNA polymerase II-specific"/>
    <property type="evidence" value="ECO:0007669"/>
    <property type="project" value="InterPro"/>
</dbReference>
<keyword evidence="2" id="KW-0479">Metal-binding</keyword>
<evidence type="ECO:0000256" key="7">
    <source>
        <dbReference type="SAM" id="MobiDB-lite"/>
    </source>
</evidence>
<keyword evidence="6" id="KW-0539">Nucleus</keyword>
<dbReference type="AlphaFoldDB" id="A0A6V8H3K4"/>
<evidence type="ECO:0000256" key="4">
    <source>
        <dbReference type="ARBA" id="ARBA00023125"/>
    </source>
</evidence>
<evidence type="ECO:0000313" key="9">
    <source>
        <dbReference type="EMBL" id="GAM35580.1"/>
    </source>
</evidence>
<dbReference type="GO" id="GO:0006351">
    <property type="term" value="P:DNA-templated transcription"/>
    <property type="evidence" value="ECO:0007669"/>
    <property type="project" value="InterPro"/>
</dbReference>
<evidence type="ECO:0000256" key="2">
    <source>
        <dbReference type="ARBA" id="ARBA00022723"/>
    </source>
</evidence>
<dbReference type="GO" id="GO:0008270">
    <property type="term" value="F:zinc ion binding"/>
    <property type="evidence" value="ECO:0007669"/>
    <property type="project" value="InterPro"/>
</dbReference>
<protein>
    <recommendedName>
        <fullName evidence="8">Zn(2)-C6 fungal-type domain-containing protein</fullName>
    </recommendedName>
</protein>
<dbReference type="InterPro" id="IPR001138">
    <property type="entry name" value="Zn2Cys6_DnaBD"/>
</dbReference>
<dbReference type="PROSITE" id="PS50048">
    <property type="entry name" value="ZN2_CY6_FUNGAL_2"/>
    <property type="match status" value="1"/>
</dbReference>
<feature type="domain" description="Zn(2)-C6 fungal-type" evidence="8">
    <location>
        <begin position="37"/>
        <end position="67"/>
    </location>
</feature>
<evidence type="ECO:0000313" key="10">
    <source>
        <dbReference type="Proteomes" id="UP000053095"/>
    </source>
</evidence>
<dbReference type="SMART" id="SM00066">
    <property type="entry name" value="GAL4"/>
    <property type="match status" value="1"/>
</dbReference>